<evidence type="ECO:0000256" key="3">
    <source>
        <dbReference type="PIRSR" id="PIRSR039026-2"/>
    </source>
</evidence>
<dbReference type="InterPro" id="IPR026289">
    <property type="entry name" value="SBP_TakP-like"/>
</dbReference>
<name>A7HX56_PARL1</name>
<feature type="binding site" evidence="2">
    <location>
        <position position="175"/>
    </location>
    <ligand>
        <name>substrate</name>
    </ligand>
</feature>
<feature type="signal peptide" evidence="4">
    <location>
        <begin position="1"/>
        <end position="26"/>
    </location>
</feature>
<dbReference type="GO" id="GO:0046872">
    <property type="term" value="F:metal ion binding"/>
    <property type="evidence" value="ECO:0007669"/>
    <property type="project" value="UniProtKB-KW"/>
</dbReference>
<gene>
    <name evidence="5" type="ordered locus">Plav_2882</name>
</gene>
<dbReference type="Proteomes" id="UP000006377">
    <property type="component" value="Chromosome"/>
</dbReference>
<feature type="binding site" evidence="3">
    <location>
        <position position="238"/>
    </location>
    <ligand>
        <name>substrate</name>
    </ligand>
</feature>
<dbReference type="Pfam" id="PF03480">
    <property type="entry name" value="DctP"/>
    <property type="match status" value="1"/>
</dbReference>
<keyword evidence="1 4" id="KW-0732">Signal</keyword>
<dbReference type="InterPro" id="IPR038404">
    <property type="entry name" value="TRAP_DctP_sf"/>
</dbReference>
<accession>A7HX56</accession>
<dbReference type="SUPFAM" id="SSF53850">
    <property type="entry name" value="Periplasmic binding protein-like II"/>
    <property type="match status" value="1"/>
</dbReference>
<dbReference type="CDD" id="cd13604">
    <property type="entry name" value="PBP2_TRAP_ketoacid_lactate_like"/>
    <property type="match status" value="1"/>
</dbReference>
<feature type="binding site" evidence="3">
    <location>
        <position position="212"/>
    </location>
    <ligand>
        <name>substrate</name>
    </ligand>
</feature>
<dbReference type="InterPro" id="IPR006311">
    <property type="entry name" value="TAT_signal"/>
</dbReference>
<keyword evidence="6" id="KW-1185">Reference proteome</keyword>
<dbReference type="EMBL" id="CP000774">
    <property type="protein sequence ID" value="ABS64489.1"/>
    <property type="molecule type" value="Genomic_DNA"/>
</dbReference>
<dbReference type="RefSeq" id="WP_012111805.1">
    <property type="nucleotide sequence ID" value="NC_009719.1"/>
</dbReference>
<dbReference type="eggNOG" id="COG4663">
    <property type="taxonomic scope" value="Bacteria"/>
</dbReference>
<dbReference type="GO" id="GO:0055085">
    <property type="term" value="P:transmembrane transport"/>
    <property type="evidence" value="ECO:0007669"/>
    <property type="project" value="InterPro"/>
</dbReference>
<dbReference type="PANTHER" id="PTHR33376:SF5">
    <property type="entry name" value="EXTRACYTOPLASMIC SOLUTE RECEPTOR PROTEIN"/>
    <property type="match status" value="1"/>
</dbReference>
<dbReference type="OrthoDB" id="9780733at2"/>
<protein>
    <submittedName>
        <fullName evidence="5">TRAP dicarboxylate transporter-DctP subunit</fullName>
    </submittedName>
</protein>
<keyword evidence="3" id="KW-0479">Metal-binding</keyword>
<reference evidence="5 6" key="1">
    <citation type="journal article" date="2011" name="Stand. Genomic Sci.">
        <title>Complete genome sequence of Parvibaculum lavamentivorans type strain (DS-1(T)).</title>
        <authorList>
            <person name="Schleheck D."/>
            <person name="Weiss M."/>
            <person name="Pitluck S."/>
            <person name="Bruce D."/>
            <person name="Land M.L."/>
            <person name="Han S."/>
            <person name="Saunders E."/>
            <person name="Tapia R."/>
            <person name="Detter C."/>
            <person name="Brettin T."/>
            <person name="Han J."/>
            <person name="Woyke T."/>
            <person name="Goodwin L."/>
            <person name="Pennacchio L."/>
            <person name="Nolan M."/>
            <person name="Cook A.M."/>
            <person name="Kjelleberg S."/>
            <person name="Thomas T."/>
        </authorList>
    </citation>
    <scope>NUCLEOTIDE SEQUENCE [LARGE SCALE GENOMIC DNA]</scope>
    <source>
        <strain evidence="6">DS-1 / DSM 13023 / NCIMB 13966</strain>
    </source>
</reference>
<evidence type="ECO:0000313" key="5">
    <source>
        <dbReference type="EMBL" id="ABS64489.1"/>
    </source>
</evidence>
<dbReference type="PANTHER" id="PTHR33376">
    <property type="match status" value="1"/>
</dbReference>
<dbReference type="PROSITE" id="PS51318">
    <property type="entry name" value="TAT"/>
    <property type="match status" value="1"/>
</dbReference>
<evidence type="ECO:0000256" key="1">
    <source>
        <dbReference type="ARBA" id="ARBA00022729"/>
    </source>
</evidence>
<feature type="binding site" evidence="3">
    <location>
        <position position="213"/>
    </location>
    <ligand>
        <name>Na(+)</name>
        <dbReference type="ChEBI" id="CHEBI:29101"/>
    </ligand>
</feature>
<dbReference type="HOGENOM" id="CLU_036176_0_1_5"/>
<dbReference type="GO" id="GO:0031317">
    <property type="term" value="C:tripartite ATP-independent periplasmic transporter complex"/>
    <property type="evidence" value="ECO:0007669"/>
    <property type="project" value="InterPro"/>
</dbReference>
<feature type="chain" id="PRO_5002708282" evidence="4">
    <location>
        <begin position="27"/>
        <end position="357"/>
    </location>
</feature>
<dbReference type="PIRSF" id="PIRSF039026">
    <property type="entry name" value="SiaP"/>
    <property type="match status" value="1"/>
</dbReference>
<dbReference type="InterPro" id="IPR018389">
    <property type="entry name" value="DctP_fam"/>
</dbReference>
<proteinExistence type="predicted"/>
<evidence type="ECO:0000256" key="4">
    <source>
        <dbReference type="SAM" id="SignalP"/>
    </source>
</evidence>
<dbReference type="Gene3D" id="3.40.190.170">
    <property type="entry name" value="Bacterial extracellular solute-binding protein, family 7"/>
    <property type="match status" value="1"/>
</dbReference>
<evidence type="ECO:0000313" key="6">
    <source>
        <dbReference type="Proteomes" id="UP000006377"/>
    </source>
</evidence>
<dbReference type="NCBIfam" id="NF037995">
    <property type="entry name" value="TRAP_S1"/>
    <property type="match status" value="1"/>
</dbReference>
<sequence length="357" mass="38977">MKRRSFLTGAGTAAIAAAAMPAPAVAQGKRQLKMVTTWPKNYPGLGVSAERLATRIRDMTDGQIDIKVYAAGELVPALESFDTVSSGAADIYHGAEYYWQGKSKAFNFFTAVPFGMTAAEINGWIYHGGGQELWDGLSKGFNIKPLMTANTGVQLAGWYRNEIKSLDDLKGLKIRMPGLGGEVMRRLGAAAVTLAGPDIFPALQNGTIDAAEWVAPWNDMAFGFYRIAKFYYWPGFHEPGSSLAAGFNLSVWESFTKPQQAIVRAACAAENDYTLAEYTHHNGRALKTLVDEHGVQMRKFPDDVLAALKKASREVLEDAAKSDAATAKIYESFREALAISEEWTRIGDEGFVEARRG</sequence>
<evidence type="ECO:0000256" key="2">
    <source>
        <dbReference type="PIRSR" id="PIRSR039026-1"/>
    </source>
</evidence>
<dbReference type="KEGG" id="pla:Plav_2882"/>
<dbReference type="Gene3D" id="3.40.190.10">
    <property type="entry name" value="Periplasmic binding protein-like II"/>
    <property type="match status" value="1"/>
</dbReference>
<feature type="binding site" evidence="2">
    <location>
        <position position="154"/>
    </location>
    <ligand>
        <name>substrate</name>
    </ligand>
</feature>
<organism evidence="5 6">
    <name type="scientific">Parvibaculum lavamentivorans (strain DS-1 / DSM 13023 / NCIMB 13966)</name>
    <dbReference type="NCBI Taxonomy" id="402881"/>
    <lineage>
        <taxon>Bacteria</taxon>
        <taxon>Pseudomonadati</taxon>
        <taxon>Pseudomonadota</taxon>
        <taxon>Alphaproteobacteria</taxon>
        <taxon>Hyphomicrobiales</taxon>
        <taxon>Parvibaculaceae</taxon>
        <taxon>Parvibaculum</taxon>
    </lineage>
</organism>
<dbReference type="STRING" id="402881.Plav_2882"/>
<dbReference type="AlphaFoldDB" id="A7HX56"/>